<dbReference type="KEGG" id="plyc:GXP70_00030"/>
<gene>
    <name evidence="5" type="ORF">GXP70_00030</name>
</gene>
<accession>A0A6C0FWF5</accession>
<dbReference type="CDD" id="cd01949">
    <property type="entry name" value="GGDEF"/>
    <property type="match status" value="1"/>
</dbReference>
<dbReference type="SUPFAM" id="SSF55073">
    <property type="entry name" value="Nucleotide cyclase"/>
    <property type="match status" value="1"/>
</dbReference>
<dbReference type="SMART" id="SM00052">
    <property type="entry name" value="EAL"/>
    <property type="match status" value="1"/>
</dbReference>
<dbReference type="NCBIfam" id="TIGR00254">
    <property type="entry name" value="GGDEF"/>
    <property type="match status" value="1"/>
</dbReference>
<dbReference type="Gene3D" id="3.20.20.450">
    <property type="entry name" value="EAL domain"/>
    <property type="match status" value="1"/>
</dbReference>
<dbReference type="PANTHER" id="PTHR44757">
    <property type="entry name" value="DIGUANYLATE CYCLASE DGCP"/>
    <property type="match status" value="1"/>
</dbReference>
<dbReference type="PROSITE" id="PS50887">
    <property type="entry name" value="GGDEF"/>
    <property type="match status" value="1"/>
</dbReference>
<dbReference type="Gene3D" id="3.30.450.20">
    <property type="entry name" value="PAS domain"/>
    <property type="match status" value="1"/>
</dbReference>
<dbReference type="InterPro" id="IPR052155">
    <property type="entry name" value="Biofilm_reg_signaling"/>
</dbReference>
<evidence type="ECO:0000259" key="3">
    <source>
        <dbReference type="PROSITE" id="PS50883"/>
    </source>
</evidence>
<dbReference type="PANTHER" id="PTHR44757:SF2">
    <property type="entry name" value="BIOFILM ARCHITECTURE MAINTENANCE PROTEIN MBAA"/>
    <property type="match status" value="1"/>
</dbReference>
<dbReference type="FunFam" id="3.20.20.450:FF:000001">
    <property type="entry name" value="Cyclic di-GMP phosphodiesterase yahA"/>
    <property type="match status" value="1"/>
</dbReference>
<dbReference type="InterPro" id="IPR035965">
    <property type="entry name" value="PAS-like_dom_sf"/>
</dbReference>
<dbReference type="InterPro" id="IPR000700">
    <property type="entry name" value="PAS-assoc_C"/>
</dbReference>
<feature type="domain" description="PAS" evidence="1">
    <location>
        <begin position="203"/>
        <end position="240"/>
    </location>
</feature>
<organism evidence="5 6">
    <name type="scientific">Paenibacillus lycopersici</name>
    <dbReference type="NCBI Taxonomy" id="2704462"/>
    <lineage>
        <taxon>Bacteria</taxon>
        <taxon>Bacillati</taxon>
        <taxon>Bacillota</taxon>
        <taxon>Bacilli</taxon>
        <taxon>Bacillales</taxon>
        <taxon>Paenibacillaceae</taxon>
        <taxon>Paenibacillus</taxon>
    </lineage>
</organism>
<dbReference type="PROSITE" id="PS50113">
    <property type="entry name" value="PAC"/>
    <property type="match status" value="1"/>
</dbReference>
<dbReference type="EMBL" id="CP048209">
    <property type="protein sequence ID" value="QHT58520.1"/>
    <property type="molecule type" value="Genomic_DNA"/>
</dbReference>
<name>A0A6C0FWF5_9BACL</name>
<keyword evidence="6" id="KW-1185">Reference proteome</keyword>
<protein>
    <submittedName>
        <fullName evidence="5">EAL domain-containing protein</fullName>
    </submittedName>
</protein>
<feature type="domain" description="PAC" evidence="2">
    <location>
        <begin position="264"/>
        <end position="317"/>
    </location>
</feature>
<dbReference type="CDD" id="cd00130">
    <property type="entry name" value="PAS"/>
    <property type="match status" value="1"/>
</dbReference>
<dbReference type="SUPFAM" id="SSF141868">
    <property type="entry name" value="EAL domain-like"/>
    <property type="match status" value="1"/>
</dbReference>
<dbReference type="InterPro" id="IPR000014">
    <property type="entry name" value="PAS"/>
</dbReference>
<evidence type="ECO:0000259" key="4">
    <source>
        <dbReference type="PROSITE" id="PS50887"/>
    </source>
</evidence>
<dbReference type="PROSITE" id="PS50112">
    <property type="entry name" value="PAS"/>
    <property type="match status" value="1"/>
</dbReference>
<proteinExistence type="predicted"/>
<dbReference type="Pfam" id="PF13426">
    <property type="entry name" value="PAS_9"/>
    <property type="match status" value="1"/>
</dbReference>
<dbReference type="InterPro" id="IPR029016">
    <property type="entry name" value="GAF-like_dom_sf"/>
</dbReference>
<dbReference type="InterPro" id="IPR035919">
    <property type="entry name" value="EAL_sf"/>
</dbReference>
<dbReference type="PROSITE" id="PS50883">
    <property type="entry name" value="EAL"/>
    <property type="match status" value="1"/>
</dbReference>
<dbReference type="Pfam" id="PF00563">
    <property type="entry name" value="EAL"/>
    <property type="match status" value="1"/>
</dbReference>
<evidence type="ECO:0000313" key="6">
    <source>
        <dbReference type="Proteomes" id="UP000476064"/>
    </source>
</evidence>
<evidence type="ECO:0000259" key="1">
    <source>
        <dbReference type="PROSITE" id="PS50112"/>
    </source>
</evidence>
<dbReference type="Gene3D" id="3.30.70.270">
    <property type="match status" value="1"/>
</dbReference>
<dbReference type="Proteomes" id="UP000476064">
    <property type="component" value="Chromosome"/>
</dbReference>
<dbReference type="SUPFAM" id="SSF55785">
    <property type="entry name" value="PYP-like sensor domain (PAS domain)"/>
    <property type="match status" value="1"/>
</dbReference>
<dbReference type="Pfam" id="PF00990">
    <property type="entry name" value="GGDEF"/>
    <property type="match status" value="1"/>
</dbReference>
<dbReference type="InterPro" id="IPR001633">
    <property type="entry name" value="EAL_dom"/>
</dbReference>
<dbReference type="NCBIfam" id="TIGR00229">
    <property type="entry name" value="sensory_box"/>
    <property type="match status" value="1"/>
</dbReference>
<dbReference type="AlphaFoldDB" id="A0A6C0FWF5"/>
<dbReference type="InterPro" id="IPR000160">
    <property type="entry name" value="GGDEF_dom"/>
</dbReference>
<dbReference type="InterPro" id="IPR043128">
    <property type="entry name" value="Rev_trsase/Diguanyl_cyclase"/>
</dbReference>
<feature type="domain" description="EAL" evidence="3">
    <location>
        <begin position="496"/>
        <end position="749"/>
    </location>
</feature>
<dbReference type="InterPro" id="IPR029787">
    <property type="entry name" value="Nucleotide_cyclase"/>
</dbReference>
<evidence type="ECO:0000313" key="5">
    <source>
        <dbReference type="EMBL" id="QHT58520.1"/>
    </source>
</evidence>
<dbReference type="CDD" id="cd01948">
    <property type="entry name" value="EAL"/>
    <property type="match status" value="1"/>
</dbReference>
<feature type="domain" description="GGDEF" evidence="4">
    <location>
        <begin position="354"/>
        <end position="487"/>
    </location>
</feature>
<sequence>MIRTEKPEFIVQSNRFCEEIGMDSKTIPFPQKILTPSELSALREEYDEILSVVSFFGEKVLQLLEGTPLLLSVCDDRGFVLHMMGDETIRKTIHDLGISPGVQFTEASMGTNVVNLSLKYNQSPIELIGDDHYHEYLHGSACYAVAFHYTDVNDLLGTLTIMTAKEFKNPMMVTMLATTVDSIERELLLRKQNQKLNILNQIIMDNTRNGIVLTSREGEIITYNQYAELFTGRPKEEMLGTEVRYLPSMGEYIYDVIQNGTTFEDIQMSFEHNESEDRLVCLFDAFPLYDEKKKLLGAFGQFRSITDRVKAEEKYNYLANHDDLTKLPNRRCFKEKVTSIIQQLQESGQSDSSNQVAVVCLDLDRFKIINDTLGHSSGDTLLVMVASRLQEVLAPNELIARMGGDEFMFAFSGENCEAAAVMRVKDILGVFKEPLNLNGYDFHLTASAGISIYPKDGRDLEELMITADTAMYSAKGRGLNTYALYSPDMNITTREQIVLESSLRKAIENEEFRLFYQPQVDISTGELKGVEALVRWMHPSKGLIPPNDFIPIAEETGFIHQIDTWVLRTACRQNKKWQDQGFPHFRVSVNLSSMEFLDDGLVDVVKEALNESGLDPKYLDLEITETMTMNVDHAIPMLRNLSSLGIQISIDDFGTGYSSLSYLKNFSINRLKIDQSFVRDISKDANGTNIVSVIIAMAHSMNLEVVAEGVEQKEQLRFLQVQKCDEVQGYYFSRPIPAEEFEQSFPELIAKVKKLY</sequence>
<dbReference type="SMART" id="SM00267">
    <property type="entry name" value="GGDEF"/>
    <property type="match status" value="1"/>
</dbReference>
<evidence type="ECO:0000259" key="2">
    <source>
        <dbReference type="PROSITE" id="PS50113"/>
    </source>
</evidence>
<reference evidence="5 6" key="1">
    <citation type="submission" date="2020-01" db="EMBL/GenBank/DDBJ databases">
        <title>Paenibacillus sp. nov., isolated from tomato rhizosphere.</title>
        <authorList>
            <person name="Weon H.-Y."/>
            <person name="Lee S.A."/>
        </authorList>
    </citation>
    <scope>NUCLEOTIDE SEQUENCE [LARGE SCALE GENOMIC DNA]</scope>
    <source>
        <strain evidence="5 6">12200R-189</strain>
    </source>
</reference>
<dbReference type="Gene3D" id="3.30.450.40">
    <property type="match status" value="1"/>
</dbReference>